<keyword evidence="1" id="KW-0812">Transmembrane</keyword>
<name>A0A3S3CYE6_9NOCA</name>
<comment type="caution">
    <text evidence="3">The sequence shown here is derived from an EMBL/GenBank/DDBJ whole genome shotgun (WGS) entry which is preliminary data.</text>
</comment>
<dbReference type="PANTHER" id="PTHR40761">
    <property type="entry name" value="CONSERVED INTEGRAL MEMBRANE ALANINE VALINE AND LEUCINE RICH PROTEIN-RELATED"/>
    <property type="match status" value="1"/>
</dbReference>
<keyword evidence="1" id="KW-1133">Transmembrane helix</keyword>
<keyword evidence="4" id="KW-1185">Reference proteome</keyword>
<keyword evidence="1" id="KW-0472">Membrane</keyword>
<organism evidence="3 4">
    <name type="scientific">Prescottella agglutinans</name>
    <dbReference type="NCBI Taxonomy" id="1644129"/>
    <lineage>
        <taxon>Bacteria</taxon>
        <taxon>Bacillati</taxon>
        <taxon>Actinomycetota</taxon>
        <taxon>Actinomycetes</taxon>
        <taxon>Mycobacteriales</taxon>
        <taxon>Nocardiaceae</taxon>
        <taxon>Prescottella</taxon>
    </lineage>
</organism>
<feature type="transmembrane region" description="Helical" evidence="1">
    <location>
        <begin position="226"/>
        <end position="247"/>
    </location>
</feature>
<feature type="transmembrane region" description="Helical" evidence="1">
    <location>
        <begin position="101"/>
        <end position="119"/>
    </location>
</feature>
<sequence>MPGLPVASIVCALIAAFLFACASVAQQSAASAVPEDQALIASLIRSPRWWAGLLGDGGGYLMQVVALALGSVLVVQPLLVTALLFALPLSARFSGYRFTRSAWLLAGALTVSLAVFLVVGNPTEGNTDAPWDAWAVPLTAVVAVIVVATLIGWSPRIDAGWRALLLGGASGALYGVAVAFTKYVTDLFERGLPEVLGAWQTYALLAAGIVGVYLQQRAFQVGPLSASLPAMTIGEPVIAIFLGMTVLDERLRVSGPAVAVVVLALAVMVYTTVALSRDEAARHPAPEPVAD</sequence>
<feature type="chain" id="PRO_5038818676" description="DMT family transporter" evidence="2">
    <location>
        <begin position="23"/>
        <end position="291"/>
    </location>
</feature>
<keyword evidence="2" id="KW-0732">Signal</keyword>
<feature type="signal peptide" evidence="2">
    <location>
        <begin position="1"/>
        <end position="22"/>
    </location>
</feature>
<reference evidence="3 4" key="1">
    <citation type="submission" date="2018-11" db="EMBL/GenBank/DDBJ databases">
        <title>Rhodococcus spongicola sp. nov. and Rhodococcus xishaensis sp. nov. from marine sponges.</title>
        <authorList>
            <person name="Li L."/>
            <person name="Lin H.W."/>
        </authorList>
    </citation>
    <scope>NUCLEOTIDE SEQUENCE [LARGE SCALE GENOMIC DNA]</scope>
    <source>
        <strain evidence="3 4">CCTCC AB2014297</strain>
    </source>
</reference>
<evidence type="ECO:0000256" key="2">
    <source>
        <dbReference type="SAM" id="SignalP"/>
    </source>
</evidence>
<evidence type="ECO:0000313" key="4">
    <source>
        <dbReference type="Proteomes" id="UP000286208"/>
    </source>
</evidence>
<feature type="transmembrane region" description="Helical" evidence="1">
    <location>
        <begin position="253"/>
        <end position="275"/>
    </location>
</feature>
<dbReference type="AlphaFoldDB" id="A0A3S3CYE6"/>
<feature type="transmembrane region" description="Helical" evidence="1">
    <location>
        <begin position="60"/>
        <end position="89"/>
    </location>
</feature>
<feature type="transmembrane region" description="Helical" evidence="1">
    <location>
        <begin position="163"/>
        <end position="184"/>
    </location>
</feature>
<dbReference type="OrthoDB" id="4382070at2"/>
<proteinExistence type="predicted"/>
<accession>A0A3S3CYE6</accession>
<dbReference type="NCBIfam" id="NF038012">
    <property type="entry name" value="DMT_1"/>
    <property type="match status" value="1"/>
</dbReference>
<dbReference type="PANTHER" id="PTHR40761:SF1">
    <property type="entry name" value="CONSERVED INTEGRAL MEMBRANE ALANINE VALINE AND LEUCINE RICH PROTEIN-RELATED"/>
    <property type="match status" value="1"/>
</dbReference>
<dbReference type="EMBL" id="RKLP01000007">
    <property type="protein sequence ID" value="RVW08693.1"/>
    <property type="molecule type" value="Genomic_DNA"/>
</dbReference>
<gene>
    <name evidence="3" type="ORF">EGT67_14260</name>
</gene>
<dbReference type="RefSeq" id="WP_127916746.1">
    <property type="nucleotide sequence ID" value="NZ_RKLP01000007.1"/>
</dbReference>
<dbReference type="Proteomes" id="UP000286208">
    <property type="component" value="Unassembled WGS sequence"/>
</dbReference>
<feature type="transmembrane region" description="Helical" evidence="1">
    <location>
        <begin position="131"/>
        <end position="151"/>
    </location>
</feature>
<evidence type="ECO:0000256" key="1">
    <source>
        <dbReference type="SAM" id="Phobius"/>
    </source>
</evidence>
<evidence type="ECO:0000313" key="3">
    <source>
        <dbReference type="EMBL" id="RVW08693.1"/>
    </source>
</evidence>
<feature type="transmembrane region" description="Helical" evidence="1">
    <location>
        <begin position="196"/>
        <end position="214"/>
    </location>
</feature>
<protein>
    <recommendedName>
        <fullName evidence="5">DMT family transporter</fullName>
    </recommendedName>
</protein>
<evidence type="ECO:0008006" key="5">
    <source>
        <dbReference type="Google" id="ProtNLM"/>
    </source>
</evidence>